<keyword evidence="3" id="KW-1185">Reference proteome</keyword>
<name>A0AAV7VN17_PLEWA</name>
<gene>
    <name evidence="2" type="ORF">NDU88_005333</name>
</gene>
<evidence type="ECO:0000313" key="3">
    <source>
        <dbReference type="Proteomes" id="UP001066276"/>
    </source>
</evidence>
<accession>A0AAV7VN17</accession>
<comment type="caution">
    <text evidence="2">The sequence shown here is derived from an EMBL/GenBank/DDBJ whole genome shotgun (WGS) entry which is preliminary data.</text>
</comment>
<evidence type="ECO:0000313" key="2">
    <source>
        <dbReference type="EMBL" id="KAJ1201525.1"/>
    </source>
</evidence>
<feature type="compositionally biased region" description="Basic and acidic residues" evidence="1">
    <location>
        <begin position="44"/>
        <end position="60"/>
    </location>
</feature>
<sequence>MHAPGPLGSEARSDTHANPEEEGCCSAQKRRRKPGRYRRRKTGRMGEQKPKTRTQVERRRQQTSGGQGKAARNQRRKGLGKQTSQPKSSRRPRMLKSPVTSHEGRG</sequence>
<reference evidence="2" key="1">
    <citation type="journal article" date="2022" name="bioRxiv">
        <title>Sequencing and chromosome-scale assembly of the giantPleurodeles waltlgenome.</title>
        <authorList>
            <person name="Brown T."/>
            <person name="Elewa A."/>
            <person name="Iarovenko S."/>
            <person name="Subramanian E."/>
            <person name="Araus A.J."/>
            <person name="Petzold A."/>
            <person name="Susuki M."/>
            <person name="Suzuki K.-i.T."/>
            <person name="Hayashi T."/>
            <person name="Toyoda A."/>
            <person name="Oliveira C."/>
            <person name="Osipova E."/>
            <person name="Leigh N.D."/>
            <person name="Simon A."/>
            <person name="Yun M.H."/>
        </authorList>
    </citation>
    <scope>NUCLEOTIDE SEQUENCE</scope>
    <source>
        <strain evidence="2">20211129_DDA</strain>
        <tissue evidence="2">Liver</tissue>
    </source>
</reference>
<feature type="compositionally biased region" description="Basic residues" evidence="1">
    <location>
        <begin position="28"/>
        <end position="43"/>
    </location>
</feature>
<dbReference type="Proteomes" id="UP001066276">
    <property type="component" value="Chromosome 2_1"/>
</dbReference>
<organism evidence="2 3">
    <name type="scientific">Pleurodeles waltl</name>
    <name type="common">Iberian ribbed newt</name>
    <dbReference type="NCBI Taxonomy" id="8319"/>
    <lineage>
        <taxon>Eukaryota</taxon>
        <taxon>Metazoa</taxon>
        <taxon>Chordata</taxon>
        <taxon>Craniata</taxon>
        <taxon>Vertebrata</taxon>
        <taxon>Euteleostomi</taxon>
        <taxon>Amphibia</taxon>
        <taxon>Batrachia</taxon>
        <taxon>Caudata</taxon>
        <taxon>Salamandroidea</taxon>
        <taxon>Salamandridae</taxon>
        <taxon>Pleurodelinae</taxon>
        <taxon>Pleurodeles</taxon>
    </lineage>
</organism>
<feature type="region of interest" description="Disordered" evidence="1">
    <location>
        <begin position="1"/>
        <end position="106"/>
    </location>
</feature>
<proteinExistence type="predicted"/>
<dbReference type="AlphaFoldDB" id="A0AAV7VN17"/>
<protein>
    <submittedName>
        <fullName evidence="2">Uncharacterized protein</fullName>
    </submittedName>
</protein>
<dbReference type="EMBL" id="JANPWB010000003">
    <property type="protein sequence ID" value="KAJ1201525.1"/>
    <property type="molecule type" value="Genomic_DNA"/>
</dbReference>
<evidence type="ECO:0000256" key="1">
    <source>
        <dbReference type="SAM" id="MobiDB-lite"/>
    </source>
</evidence>